<feature type="compositionally biased region" description="Basic and acidic residues" evidence="9">
    <location>
        <begin position="243"/>
        <end position="264"/>
    </location>
</feature>
<evidence type="ECO:0000259" key="10">
    <source>
        <dbReference type="Pfam" id="PF05282"/>
    </source>
</evidence>
<evidence type="ECO:0000256" key="9">
    <source>
        <dbReference type="SAM" id="MobiDB-lite"/>
    </source>
</evidence>
<evidence type="ECO:0000313" key="13">
    <source>
        <dbReference type="Proteomes" id="UP000318571"/>
    </source>
</evidence>
<dbReference type="OMA" id="VWQSGGL"/>
<reference evidence="12 13" key="1">
    <citation type="journal article" date="2018" name="Nat. Ecol. Evol.">
        <title>Genomic signatures of mitonuclear coevolution across populations of Tigriopus californicus.</title>
        <authorList>
            <person name="Barreto F.S."/>
            <person name="Watson E.T."/>
            <person name="Lima T.G."/>
            <person name="Willett C.S."/>
            <person name="Edmands S."/>
            <person name="Li W."/>
            <person name="Burton R.S."/>
        </authorList>
    </citation>
    <scope>NUCLEOTIDE SEQUENCE [LARGE SCALE GENOMIC DNA]</scope>
    <source>
        <strain evidence="12 13">San Diego</strain>
    </source>
</reference>
<dbReference type="InterPro" id="IPR007946">
    <property type="entry name" value="AAR2"/>
</dbReference>
<feature type="compositionally biased region" description="Low complexity" evidence="9">
    <location>
        <begin position="199"/>
        <end position="219"/>
    </location>
</feature>
<dbReference type="InterPro" id="IPR038514">
    <property type="entry name" value="AAR2_C_sf"/>
</dbReference>
<evidence type="ECO:0000256" key="4">
    <source>
        <dbReference type="ARBA" id="ARBA00022664"/>
    </source>
</evidence>
<evidence type="ECO:0000256" key="2">
    <source>
        <dbReference type="ARBA" id="ARBA00006281"/>
    </source>
</evidence>
<evidence type="ECO:0000256" key="6">
    <source>
        <dbReference type="ARBA" id="ARBA00023187"/>
    </source>
</evidence>
<dbReference type="InterPro" id="IPR033648">
    <property type="entry name" value="AAR2_C"/>
</dbReference>
<keyword evidence="13" id="KW-1185">Reference proteome</keyword>
<gene>
    <name evidence="12" type="ORF">TCAL_12690</name>
</gene>
<dbReference type="Gene3D" id="2.60.34.20">
    <property type="match status" value="1"/>
</dbReference>
<dbReference type="Gene3D" id="1.25.40.550">
    <property type="entry name" value="Aar2, C-terminal domain-like"/>
    <property type="match status" value="1"/>
</dbReference>
<evidence type="ECO:0000256" key="7">
    <source>
        <dbReference type="ARBA" id="ARBA00030625"/>
    </source>
</evidence>
<feature type="domain" description="AAR2 C-terminal" evidence="10">
    <location>
        <begin position="268"/>
        <end position="438"/>
    </location>
</feature>
<evidence type="ECO:0000313" key="12">
    <source>
        <dbReference type="EMBL" id="TRY78766.1"/>
    </source>
</evidence>
<accession>A0A553PM68</accession>
<feature type="region of interest" description="Disordered" evidence="9">
    <location>
        <begin position="187"/>
        <end position="278"/>
    </location>
</feature>
<evidence type="ECO:0000259" key="11">
    <source>
        <dbReference type="Pfam" id="PF20981"/>
    </source>
</evidence>
<dbReference type="PANTHER" id="PTHR12689">
    <property type="entry name" value="A1 CISTRON SPLICING FACTOR AAR2-RELATED"/>
    <property type="match status" value="1"/>
</dbReference>
<keyword evidence="5" id="KW-0747">Spliceosome</keyword>
<dbReference type="CDD" id="cd13777">
    <property type="entry name" value="Aar2_N"/>
    <property type="match status" value="1"/>
</dbReference>
<dbReference type="PANTHER" id="PTHR12689:SF4">
    <property type="entry name" value="PROTEIN AAR2 HOMOLOG"/>
    <property type="match status" value="1"/>
</dbReference>
<dbReference type="STRING" id="6832.A0A553PM68"/>
<keyword evidence="6" id="KW-0508">mRNA splicing</keyword>
<evidence type="ECO:0000256" key="3">
    <source>
        <dbReference type="ARBA" id="ARBA00016372"/>
    </source>
</evidence>
<organism evidence="12 13">
    <name type="scientific">Tigriopus californicus</name>
    <name type="common">Marine copepod</name>
    <dbReference type="NCBI Taxonomy" id="6832"/>
    <lineage>
        <taxon>Eukaryota</taxon>
        <taxon>Metazoa</taxon>
        <taxon>Ecdysozoa</taxon>
        <taxon>Arthropoda</taxon>
        <taxon>Crustacea</taxon>
        <taxon>Multicrustacea</taxon>
        <taxon>Hexanauplia</taxon>
        <taxon>Copepoda</taxon>
        <taxon>Harpacticoida</taxon>
        <taxon>Harpacticidae</taxon>
        <taxon>Tigriopus</taxon>
    </lineage>
</organism>
<comment type="caution">
    <text evidence="12">The sequence shown here is derived from an EMBL/GenBank/DDBJ whole genome shotgun (WGS) entry which is preliminary data.</text>
</comment>
<evidence type="ECO:0000256" key="5">
    <source>
        <dbReference type="ARBA" id="ARBA00022728"/>
    </source>
</evidence>
<dbReference type="EMBL" id="VCGU01000003">
    <property type="protein sequence ID" value="TRY78766.1"/>
    <property type="molecule type" value="Genomic_DNA"/>
</dbReference>
<proteinExistence type="inferred from homology"/>
<evidence type="ECO:0000256" key="1">
    <source>
        <dbReference type="ARBA" id="ARBA00003708"/>
    </source>
</evidence>
<protein>
    <recommendedName>
        <fullName evidence="3">Protein AAR2 homolog</fullName>
    </recommendedName>
    <alternativeName>
        <fullName evidence="7">AAR2 splicing factor homolog</fullName>
    </alternativeName>
</protein>
<dbReference type="Proteomes" id="UP000318571">
    <property type="component" value="Chromosome 11"/>
</dbReference>
<dbReference type="Pfam" id="PF20981">
    <property type="entry name" value="AAR2_1st"/>
    <property type="match status" value="1"/>
</dbReference>
<sequence>MAHSGSSTSSTASFFGGSSLAGRESGSSGLSMDPEVARRLFHEGGTLLWLDMPVGAEFGCDMTTWNTAQKFKGVKMIPPGMHYFYWSSVSKEGHVSPRTGFFHDFRKAEVLAKRFNPLTETIEDITGDELERMKLDLRNLDPHLGAYPYDLWKKWISLTNKISSATLARLVPMNGLIQSVSELVPAQHRTNRTERRNAAARLAAEQQQSTASSSTMSTAPMDVSGTPPGEVGGESPRTAAKRSRSDQVELDGDKLPKMDLKPGTEIRYTPLPTEKYPPGSNAAQITKHSMDASFQVASYFNHFNKMYGDSVSSAMSDRNQSDEVLAEMQFSFICFLVGQHYESFEHWKRLLTLFCSCHDALEEHAEFYIRLISDLHFQIREVPDDFFIDILSCNNFLIAVLSRLFVMIKCNENASSRLKSHAEKFKANLSKKFHWEFDDEHEFEEDAPVVVDLGLTEDIS</sequence>
<evidence type="ECO:0000256" key="8">
    <source>
        <dbReference type="ARBA" id="ARBA00047009"/>
    </source>
</evidence>
<dbReference type="GO" id="GO:0005681">
    <property type="term" value="C:spliceosomal complex"/>
    <property type="evidence" value="ECO:0007669"/>
    <property type="project" value="UniProtKB-KW"/>
</dbReference>
<name>A0A553PM68_TIGCA</name>
<dbReference type="AlphaFoldDB" id="A0A553PM68"/>
<comment type="subunit">
    <text evidence="8">Interacts with PRPF8 (via RNase H homology domain). Component of a U5 snRNP complex that contains PRPF8.</text>
</comment>
<comment type="function">
    <text evidence="1">Component of the U5 snRNP complex that is required for spliceosome assembly and for pre-mRNA splicing.</text>
</comment>
<dbReference type="CDD" id="cd13778">
    <property type="entry name" value="Aar2_C"/>
    <property type="match status" value="1"/>
</dbReference>
<dbReference type="FunFam" id="2.60.34.20:FF:000001">
    <property type="entry name" value="protein AAR2 homolog"/>
    <property type="match status" value="1"/>
</dbReference>
<keyword evidence="4" id="KW-0507">mRNA processing</keyword>
<dbReference type="Pfam" id="PF05282">
    <property type="entry name" value="AAR2"/>
    <property type="match status" value="1"/>
</dbReference>
<dbReference type="InterPro" id="IPR038516">
    <property type="entry name" value="AAR2_N_sf"/>
</dbReference>
<dbReference type="InterPro" id="IPR033647">
    <property type="entry name" value="Aar2_N"/>
</dbReference>
<dbReference type="FunFam" id="1.25.40.550:FF:000001">
    <property type="entry name" value="AAR2 splicing factor homolog"/>
    <property type="match status" value="1"/>
</dbReference>
<feature type="domain" description="AAR2 N-terminal" evidence="11">
    <location>
        <begin position="43"/>
        <end position="172"/>
    </location>
</feature>
<dbReference type="GO" id="GO:0000244">
    <property type="term" value="P:spliceosomal tri-snRNP complex assembly"/>
    <property type="evidence" value="ECO:0007669"/>
    <property type="project" value="TreeGrafter"/>
</dbReference>
<comment type="similarity">
    <text evidence="2">Belongs to the AAR2 family.</text>
</comment>